<organism evidence="4 5">
    <name type="scientific">Kitasatospora arboriphila</name>
    <dbReference type="NCBI Taxonomy" id="258052"/>
    <lineage>
        <taxon>Bacteria</taxon>
        <taxon>Bacillati</taxon>
        <taxon>Actinomycetota</taxon>
        <taxon>Actinomycetes</taxon>
        <taxon>Kitasatosporales</taxon>
        <taxon>Streptomycetaceae</taxon>
        <taxon>Kitasatospora</taxon>
    </lineage>
</organism>
<comment type="caution">
    <text evidence="4">The sequence shown here is derived from an EMBL/GenBank/DDBJ whole genome shotgun (WGS) entry which is preliminary data.</text>
</comment>
<feature type="transmembrane region" description="Helical" evidence="2">
    <location>
        <begin position="62"/>
        <end position="83"/>
    </location>
</feature>
<feature type="transmembrane region" description="Helical" evidence="2">
    <location>
        <begin position="27"/>
        <end position="50"/>
    </location>
</feature>
<dbReference type="Proteomes" id="UP001499987">
    <property type="component" value="Unassembled WGS sequence"/>
</dbReference>
<feature type="transmembrane region" description="Helical" evidence="2">
    <location>
        <begin position="89"/>
        <end position="109"/>
    </location>
</feature>
<evidence type="ECO:0000313" key="4">
    <source>
        <dbReference type="EMBL" id="GAA1085285.1"/>
    </source>
</evidence>
<name>A0ABN1TIS2_9ACTN</name>
<comment type="similarity">
    <text evidence="1">Belongs to the EamA transporter family.</text>
</comment>
<feature type="transmembrane region" description="Helical" evidence="2">
    <location>
        <begin position="236"/>
        <end position="258"/>
    </location>
</feature>
<sequence>MLSQLLALAASLLWGMADYGGGSLTRRLSALTVVVASQAAAAVLLVPAVLAVGGAGAASAGLWYAVAAGVIGPFALLAFYRALALGPMGVVSPLATVGVAVPVGLGLLLGERPGPAQAGGIAGAVLGGGLAGRGGRGGGTVGLRVLVLTLSAALGMGTVMALVARASDGGGLLLVLCVQRLCNVAVGGGVLLAGRRGREPGAAGTLRRSLPALTAVGAADVAANAAFAAASHRGSVAVAAVLASLYPVVTALMARGLLKERLRRVQLLGAGLAVAGTLLLAAG</sequence>
<protein>
    <submittedName>
        <fullName evidence="4">EamA family transporter</fullName>
    </submittedName>
</protein>
<keyword evidence="2" id="KW-0812">Transmembrane</keyword>
<keyword evidence="2" id="KW-0472">Membrane</keyword>
<feature type="transmembrane region" description="Helical" evidence="2">
    <location>
        <begin position="265"/>
        <end position="282"/>
    </location>
</feature>
<keyword evidence="2" id="KW-1133">Transmembrane helix</keyword>
<dbReference type="SUPFAM" id="SSF103481">
    <property type="entry name" value="Multidrug resistance efflux transporter EmrE"/>
    <property type="match status" value="2"/>
</dbReference>
<dbReference type="InterPro" id="IPR000620">
    <property type="entry name" value="EamA_dom"/>
</dbReference>
<feature type="transmembrane region" description="Helical" evidence="2">
    <location>
        <begin position="143"/>
        <end position="164"/>
    </location>
</feature>
<dbReference type="InterPro" id="IPR037185">
    <property type="entry name" value="EmrE-like"/>
</dbReference>
<feature type="domain" description="EamA" evidence="3">
    <location>
        <begin position="146"/>
        <end position="280"/>
    </location>
</feature>
<evidence type="ECO:0000313" key="5">
    <source>
        <dbReference type="Proteomes" id="UP001499987"/>
    </source>
</evidence>
<evidence type="ECO:0000256" key="2">
    <source>
        <dbReference type="SAM" id="Phobius"/>
    </source>
</evidence>
<dbReference type="Pfam" id="PF00892">
    <property type="entry name" value="EamA"/>
    <property type="match status" value="2"/>
</dbReference>
<gene>
    <name evidence="4" type="ORF">GCM10009663_31250</name>
</gene>
<dbReference type="EMBL" id="BAAALD010000026">
    <property type="protein sequence ID" value="GAA1085285.1"/>
    <property type="molecule type" value="Genomic_DNA"/>
</dbReference>
<evidence type="ECO:0000256" key="1">
    <source>
        <dbReference type="ARBA" id="ARBA00007362"/>
    </source>
</evidence>
<feature type="domain" description="EamA" evidence="3">
    <location>
        <begin position="4"/>
        <end position="127"/>
    </location>
</feature>
<keyword evidence="5" id="KW-1185">Reference proteome</keyword>
<accession>A0ABN1TIS2</accession>
<reference evidence="4 5" key="1">
    <citation type="journal article" date="2019" name="Int. J. Syst. Evol. Microbiol.">
        <title>The Global Catalogue of Microorganisms (GCM) 10K type strain sequencing project: providing services to taxonomists for standard genome sequencing and annotation.</title>
        <authorList>
            <consortium name="The Broad Institute Genomics Platform"/>
            <consortium name="The Broad Institute Genome Sequencing Center for Infectious Disease"/>
            <person name="Wu L."/>
            <person name="Ma J."/>
        </authorList>
    </citation>
    <scope>NUCLEOTIDE SEQUENCE [LARGE SCALE GENOMIC DNA]</scope>
    <source>
        <strain evidence="4 5">JCM 13002</strain>
    </source>
</reference>
<proteinExistence type="inferred from homology"/>
<evidence type="ECO:0000259" key="3">
    <source>
        <dbReference type="Pfam" id="PF00892"/>
    </source>
</evidence>